<organism evidence="3 4">
    <name type="scientific">Kingdonia uniflora</name>
    <dbReference type="NCBI Taxonomy" id="39325"/>
    <lineage>
        <taxon>Eukaryota</taxon>
        <taxon>Viridiplantae</taxon>
        <taxon>Streptophyta</taxon>
        <taxon>Embryophyta</taxon>
        <taxon>Tracheophyta</taxon>
        <taxon>Spermatophyta</taxon>
        <taxon>Magnoliopsida</taxon>
        <taxon>Ranunculales</taxon>
        <taxon>Circaeasteraceae</taxon>
        <taxon>Kingdonia</taxon>
    </lineage>
</organism>
<keyword evidence="1" id="KW-0175">Coiled coil</keyword>
<dbReference type="Proteomes" id="UP000541444">
    <property type="component" value="Unassembled WGS sequence"/>
</dbReference>
<evidence type="ECO:0000256" key="2">
    <source>
        <dbReference type="SAM" id="MobiDB-lite"/>
    </source>
</evidence>
<accession>A0A7J7PB16</accession>
<protein>
    <recommendedName>
        <fullName evidence="5">Coiled-coil domain-containing protein SCD2</fullName>
    </recommendedName>
</protein>
<evidence type="ECO:0000313" key="3">
    <source>
        <dbReference type="EMBL" id="KAF6176619.1"/>
    </source>
</evidence>
<dbReference type="GO" id="GO:0000911">
    <property type="term" value="P:cytokinesis by cell plate formation"/>
    <property type="evidence" value="ECO:0007669"/>
    <property type="project" value="InterPro"/>
</dbReference>
<sequence length="553" mass="62208">MDRVRTRSPVYSRQKSISSTASGTPSSPMMSPMHRHVRSGSTGVQNFRKTQNNAAKAAAQRLAQVMAHQPAGDDDDDDDISFDYSSSSGTGSIGLAAGRAMRSRSPALGRNSLEQPSSARFTTSVSRPALAVKTVPMVPPSVPLSLRPTSSLPMIETPRDRREKRMSMDLGNLNVRATGSHHSSSALQDELDMLQEENESMLEKLRLAEDKFEEAEARARQLEKQVASLGEGVSLEARLLSRQALMKEAALQQREAALKVAAQAHVKSEEVTSLRFEAETARDEATSAMEQLHEAESEVKSLRSMTQRMILTKEEMEEVVLKRCWLARYWNLCVQHDIHPEIAGQKYEFWSSLAPLPLEVVLSAGQKAKEENTVDKADLDERDRFPRDMNDLSGEGNIESMLLVEKGMRELASLKVEDAVIFAMAQHRRPNLLKSGQPVSDDLKIPTEGQNLLEAFELNQEESEDVLFKQAWLTYFWRRAKTHGLEPDIVDERLQFWINLSTRSPTSHDAVDVERGLMELKKLGIENQLWRASRKWIETDSMYARIQPDSDFF</sequence>
<feature type="compositionally biased region" description="Acidic residues" evidence="2">
    <location>
        <begin position="72"/>
        <end position="81"/>
    </location>
</feature>
<feature type="region of interest" description="Disordered" evidence="2">
    <location>
        <begin position="1"/>
        <end position="101"/>
    </location>
</feature>
<dbReference type="AlphaFoldDB" id="A0A7J7PB16"/>
<feature type="coiled-coil region" evidence="1">
    <location>
        <begin position="184"/>
        <end position="232"/>
    </location>
</feature>
<feature type="coiled-coil region" evidence="1">
    <location>
        <begin position="278"/>
        <end position="305"/>
    </location>
</feature>
<gene>
    <name evidence="3" type="ORF">GIB67_034481</name>
</gene>
<keyword evidence="4" id="KW-1185">Reference proteome</keyword>
<dbReference type="PANTHER" id="PTHR31762">
    <property type="entry name" value="FAS-BINDING FACTOR-LIKE PROTEIN"/>
    <property type="match status" value="1"/>
</dbReference>
<proteinExistence type="predicted"/>
<dbReference type="PANTHER" id="PTHR31762:SF10">
    <property type="entry name" value="FAS-BINDING FACTOR-LIKE PROTEIN"/>
    <property type="match status" value="1"/>
</dbReference>
<feature type="compositionally biased region" description="Polar residues" evidence="2">
    <location>
        <begin position="39"/>
        <end position="53"/>
    </location>
</feature>
<dbReference type="OrthoDB" id="1734159at2759"/>
<dbReference type="EMBL" id="JACGCM010000067">
    <property type="protein sequence ID" value="KAF6176619.1"/>
    <property type="molecule type" value="Genomic_DNA"/>
</dbReference>
<dbReference type="InterPro" id="IPR040321">
    <property type="entry name" value="SCD2-like"/>
</dbReference>
<evidence type="ECO:0008006" key="5">
    <source>
        <dbReference type="Google" id="ProtNLM"/>
    </source>
</evidence>
<feature type="compositionally biased region" description="Low complexity" evidence="2">
    <location>
        <begin position="16"/>
        <end position="32"/>
    </location>
</feature>
<evidence type="ECO:0000256" key="1">
    <source>
        <dbReference type="SAM" id="Coils"/>
    </source>
</evidence>
<feature type="compositionally biased region" description="Low complexity" evidence="2">
    <location>
        <begin position="54"/>
        <end position="67"/>
    </location>
</feature>
<reference evidence="3 4" key="1">
    <citation type="journal article" date="2020" name="IScience">
        <title>Genome Sequencing of the Endangered Kingdonia uniflora (Circaeasteraceae, Ranunculales) Reveals Potential Mechanisms of Evolutionary Specialization.</title>
        <authorList>
            <person name="Sun Y."/>
            <person name="Deng T."/>
            <person name="Zhang A."/>
            <person name="Moore M.J."/>
            <person name="Landis J.B."/>
            <person name="Lin N."/>
            <person name="Zhang H."/>
            <person name="Zhang X."/>
            <person name="Huang J."/>
            <person name="Zhang X."/>
            <person name="Sun H."/>
            <person name="Wang H."/>
        </authorList>
    </citation>
    <scope>NUCLEOTIDE SEQUENCE [LARGE SCALE GENOMIC DNA]</scope>
    <source>
        <strain evidence="3">TB1705</strain>
        <tissue evidence="3">Leaf</tissue>
    </source>
</reference>
<evidence type="ECO:0000313" key="4">
    <source>
        <dbReference type="Proteomes" id="UP000541444"/>
    </source>
</evidence>
<comment type="caution">
    <text evidence="3">The sequence shown here is derived from an EMBL/GenBank/DDBJ whole genome shotgun (WGS) entry which is preliminary data.</text>
</comment>
<name>A0A7J7PB16_9MAGN</name>
<feature type="compositionally biased region" description="Low complexity" evidence="2">
    <location>
        <begin position="82"/>
        <end position="94"/>
    </location>
</feature>